<reference evidence="2 3" key="1">
    <citation type="submission" date="2021-01" db="EMBL/GenBank/DDBJ databases">
        <title>Whole genome shotgun sequence of Catellatospora citrea NBRC 14495.</title>
        <authorList>
            <person name="Komaki H."/>
            <person name="Tamura T."/>
        </authorList>
    </citation>
    <scope>NUCLEOTIDE SEQUENCE [LARGE SCALE GENOMIC DNA]</scope>
    <source>
        <strain evidence="2 3">NBRC 14495</strain>
    </source>
</reference>
<evidence type="ECO:0000313" key="3">
    <source>
        <dbReference type="Proteomes" id="UP000659904"/>
    </source>
</evidence>
<dbReference type="AlphaFoldDB" id="A0A8J3KQ58"/>
<name>A0A8J3KQ58_9ACTN</name>
<feature type="compositionally biased region" description="Basic and acidic residues" evidence="1">
    <location>
        <begin position="46"/>
        <end position="56"/>
    </location>
</feature>
<gene>
    <name evidence="2" type="ORF">Cci01nite_79270</name>
</gene>
<evidence type="ECO:0000256" key="1">
    <source>
        <dbReference type="SAM" id="MobiDB-lite"/>
    </source>
</evidence>
<organism evidence="2 3">
    <name type="scientific">Catellatospora citrea</name>
    <dbReference type="NCBI Taxonomy" id="53366"/>
    <lineage>
        <taxon>Bacteria</taxon>
        <taxon>Bacillati</taxon>
        <taxon>Actinomycetota</taxon>
        <taxon>Actinomycetes</taxon>
        <taxon>Micromonosporales</taxon>
        <taxon>Micromonosporaceae</taxon>
        <taxon>Catellatospora</taxon>
    </lineage>
</organism>
<feature type="region of interest" description="Disordered" evidence="1">
    <location>
        <begin position="1"/>
        <end position="81"/>
    </location>
</feature>
<comment type="caution">
    <text evidence="2">The sequence shown here is derived from an EMBL/GenBank/DDBJ whole genome shotgun (WGS) entry which is preliminary data.</text>
</comment>
<keyword evidence="3" id="KW-1185">Reference proteome</keyword>
<accession>A0A8J3KQ58</accession>
<evidence type="ECO:0000313" key="2">
    <source>
        <dbReference type="EMBL" id="GIG02834.1"/>
    </source>
</evidence>
<proteinExistence type="predicted"/>
<sequence>MIPNPRATTDPRLGRTSPAAPLSGDAATSGVGSPAAGMDSSGGTDDIPRTLRDPGHRVCPSPRGDDLVRVTPGPDSDVSWGHPRKIISEREVVGEVRRA</sequence>
<dbReference type="Proteomes" id="UP000659904">
    <property type="component" value="Unassembled WGS sequence"/>
</dbReference>
<dbReference type="EMBL" id="BONH01000061">
    <property type="protein sequence ID" value="GIG02834.1"/>
    <property type="molecule type" value="Genomic_DNA"/>
</dbReference>
<protein>
    <submittedName>
        <fullName evidence="2">Uncharacterized protein</fullName>
    </submittedName>
</protein>